<dbReference type="EMBL" id="FNKD01000003">
    <property type="protein sequence ID" value="SDQ78209.1"/>
    <property type="molecule type" value="Genomic_DNA"/>
</dbReference>
<dbReference type="AlphaFoldDB" id="A0A1H1DPK4"/>
<evidence type="ECO:0000313" key="2">
    <source>
        <dbReference type="Proteomes" id="UP000199444"/>
    </source>
</evidence>
<evidence type="ECO:0000313" key="1">
    <source>
        <dbReference type="EMBL" id="SDQ78209.1"/>
    </source>
</evidence>
<dbReference type="Proteomes" id="UP000199444">
    <property type="component" value="Unassembled WGS sequence"/>
</dbReference>
<organism evidence="1 2">
    <name type="scientific">Virgibacillus salinus</name>
    <dbReference type="NCBI Taxonomy" id="553311"/>
    <lineage>
        <taxon>Bacteria</taxon>
        <taxon>Bacillati</taxon>
        <taxon>Bacillota</taxon>
        <taxon>Bacilli</taxon>
        <taxon>Bacillales</taxon>
        <taxon>Bacillaceae</taxon>
        <taxon>Virgibacillus</taxon>
    </lineage>
</organism>
<sequence>MIMVFIVSGCSKQATTQTVQDQINYEVKYNVEIPKFQGFVMNFASIEYPPVGEKKRVRFGYTIEKDNLPELTREEKELLRKGHKMNVLFGNPDSRNDFYIEVSNSETKIVNSEVTTISGEKVQTLADDKHAIFTINTGEGSYNLNVIFNDEINKQDSLNIAEQLVKQIVH</sequence>
<proteinExistence type="predicted"/>
<reference evidence="1 2" key="1">
    <citation type="submission" date="2016-10" db="EMBL/GenBank/DDBJ databases">
        <authorList>
            <person name="de Groot N.N."/>
        </authorList>
    </citation>
    <scope>NUCLEOTIDE SEQUENCE [LARGE SCALE GENOMIC DNA]</scope>
    <source>
        <strain evidence="1 2">CGMCC 1.10449</strain>
    </source>
</reference>
<evidence type="ECO:0008006" key="3">
    <source>
        <dbReference type="Google" id="ProtNLM"/>
    </source>
</evidence>
<name>A0A1H1DPK4_9BACI</name>
<keyword evidence="2" id="KW-1185">Reference proteome</keyword>
<dbReference type="STRING" id="553311.SAMN05216231_2507"/>
<protein>
    <recommendedName>
        <fullName evidence="3">DUF4367 domain-containing protein</fullName>
    </recommendedName>
</protein>
<accession>A0A1H1DPK4</accession>
<gene>
    <name evidence="1" type="ORF">SAMN05216231_2507</name>
</gene>